<sequence>GGIIASMVVDRLLATLEESFLKKLEVYTFGSAANHMNGGHCLKHIEHFANESDFFASSGVMTYYQTARNKYDNMLYIDWGKTGHLLNMHYLDPEIAEHEMNMAYLNDNNMNIFAVGRPAERSHMATYLFGGGGNPVVNTTYGGA</sequence>
<gene>
    <name evidence="1" type="ORF">BGZ99_001487</name>
</gene>
<comment type="caution">
    <text evidence="1">The sequence shown here is derived from an EMBL/GenBank/DDBJ whole genome shotgun (WGS) entry which is preliminary data.</text>
</comment>
<name>A0A9P6QY77_9FUNG</name>
<dbReference type="AlphaFoldDB" id="A0A9P6QY77"/>
<protein>
    <submittedName>
        <fullName evidence="1">Uncharacterized protein</fullName>
    </submittedName>
</protein>
<dbReference type="OrthoDB" id="202545at2759"/>
<dbReference type="EMBL" id="JAAAIP010001384">
    <property type="protein sequence ID" value="KAG0307298.1"/>
    <property type="molecule type" value="Genomic_DNA"/>
</dbReference>
<dbReference type="Proteomes" id="UP000738325">
    <property type="component" value="Unassembled WGS sequence"/>
</dbReference>
<dbReference type="PANTHER" id="PTHR42044">
    <property type="entry name" value="DUF676 DOMAIN-CONTAINING PROTEIN-RELATED"/>
    <property type="match status" value="1"/>
</dbReference>
<feature type="non-terminal residue" evidence="1">
    <location>
        <position position="1"/>
    </location>
</feature>
<proteinExistence type="predicted"/>
<accession>A0A9P6QY77</accession>
<keyword evidence="2" id="KW-1185">Reference proteome</keyword>
<organism evidence="1 2">
    <name type="scientific">Dissophora globulifera</name>
    <dbReference type="NCBI Taxonomy" id="979702"/>
    <lineage>
        <taxon>Eukaryota</taxon>
        <taxon>Fungi</taxon>
        <taxon>Fungi incertae sedis</taxon>
        <taxon>Mucoromycota</taxon>
        <taxon>Mortierellomycotina</taxon>
        <taxon>Mortierellomycetes</taxon>
        <taxon>Mortierellales</taxon>
        <taxon>Mortierellaceae</taxon>
        <taxon>Dissophora</taxon>
    </lineage>
</organism>
<dbReference type="PANTHER" id="PTHR42044:SF2">
    <property type="entry name" value="DUF676 DOMAIN-CONTAINING PROTEIN"/>
    <property type="match status" value="1"/>
</dbReference>
<reference evidence="1" key="1">
    <citation type="journal article" date="2020" name="Fungal Divers.">
        <title>Resolving the Mortierellaceae phylogeny through synthesis of multi-gene phylogenetics and phylogenomics.</title>
        <authorList>
            <person name="Vandepol N."/>
            <person name="Liber J."/>
            <person name="Desiro A."/>
            <person name="Na H."/>
            <person name="Kennedy M."/>
            <person name="Barry K."/>
            <person name="Grigoriev I.V."/>
            <person name="Miller A.N."/>
            <person name="O'Donnell K."/>
            <person name="Stajich J.E."/>
            <person name="Bonito G."/>
        </authorList>
    </citation>
    <scope>NUCLEOTIDE SEQUENCE</scope>
    <source>
        <strain evidence="1">REB-010B</strain>
    </source>
</reference>
<evidence type="ECO:0000313" key="1">
    <source>
        <dbReference type="EMBL" id="KAG0307298.1"/>
    </source>
</evidence>
<evidence type="ECO:0000313" key="2">
    <source>
        <dbReference type="Proteomes" id="UP000738325"/>
    </source>
</evidence>